<accession>A0ABD1I5H6</accession>
<dbReference type="Pfam" id="PF02458">
    <property type="entry name" value="Transferase"/>
    <property type="match status" value="1"/>
</dbReference>
<comment type="caution">
    <text evidence="5">The sequence shown here is derived from an EMBL/GenBank/DDBJ whole genome shotgun (WGS) entry which is preliminary data.</text>
</comment>
<sequence length="202" mass="22898">MNIFSSFEYLLFFLTLLAWRSSQPSYGSISSTVAARNPNGVFAVTHVVDIRRRASPPLQPNFFGNACARAIAMVENSSPEQDYYNLALKLREQMLKADADYVRQLEDAGVFLLNYGMSEENDPVFREERKTVKICSFVSWWRLSAYEVDFRWGKPVWVSTIGVPVKNLIVFTGTNSGDGIEAWVSMLEEDIVVIESNYNLIG</sequence>
<reference evidence="5 6" key="1">
    <citation type="submission" date="2024-06" db="EMBL/GenBank/DDBJ databases">
        <title>A chromosome level genome sequence of Diviner's sage (Salvia divinorum).</title>
        <authorList>
            <person name="Ford S.A."/>
            <person name="Ro D.-K."/>
            <person name="Ness R.W."/>
            <person name="Phillips M.A."/>
        </authorList>
    </citation>
    <scope>NUCLEOTIDE SEQUENCE [LARGE SCALE GENOMIC DNA]</scope>
    <source>
        <strain evidence="5">SAF-2024a</strain>
        <tissue evidence="5">Leaf</tissue>
    </source>
</reference>
<evidence type="ECO:0000256" key="1">
    <source>
        <dbReference type="ARBA" id="ARBA00009861"/>
    </source>
</evidence>
<organism evidence="5 6">
    <name type="scientific">Salvia divinorum</name>
    <name type="common">Maria pastora</name>
    <name type="synonym">Diviner's sage</name>
    <dbReference type="NCBI Taxonomy" id="28513"/>
    <lineage>
        <taxon>Eukaryota</taxon>
        <taxon>Viridiplantae</taxon>
        <taxon>Streptophyta</taxon>
        <taxon>Embryophyta</taxon>
        <taxon>Tracheophyta</taxon>
        <taxon>Spermatophyta</taxon>
        <taxon>Magnoliopsida</taxon>
        <taxon>eudicotyledons</taxon>
        <taxon>Gunneridae</taxon>
        <taxon>Pentapetalae</taxon>
        <taxon>asterids</taxon>
        <taxon>lamiids</taxon>
        <taxon>Lamiales</taxon>
        <taxon>Lamiaceae</taxon>
        <taxon>Nepetoideae</taxon>
        <taxon>Mentheae</taxon>
        <taxon>Salviinae</taxon>
        <taxon>Salvia</taxon>
        <taxon>Salvia subgen. Calosphace</taxon>
    </lineage>
</organism>
<dbReference type="GO" id="GO:0016746">
    <property type="term" value="F:acyltransferase activity"/>
    <property type="evidence" value="ECO:0007669"/>
    <property type="project" value="UniProtKB-KW"/>
</dbReference>
<evidence type="ECO:0000256" key="4">
    <source>
        <dbReference type="SAM" id="SignalP"/>
    </source>
</evidence>
<keyword evidence="4" id="KW-0732">Signal</keyword>
<comment type="similarity">
    <text evidence="1">Belongs to the plant acyltransferase family.</text>
</comment>
<dbReference type="PANTHER" id="PTHR31623">
    <property type="entry name" value="F21J9.9"/>
    <property type="match status" value="1"/>
</dbReference>
<evidence type="ECO:0000256" key="2">
    <source>
        <dbReference type="ARBA" id="ARBA00022679"/>
    </source>
</evidence>
<name>A0ABD1I5H6_SALDI</name>
<dbReference type="AlphaFoldDB" id="A0ABD1I5H6"/>
<dbReference type="Gene3D" id="3.30.559.10">
    <property type="entry name" value="Chloramphenicol acetyltransferase-like domain"/>
    <property type="match status" value="1"/>
</dbReference>
<evidence type="ECO:0000313" key="5">
    <source>
        <dbReference type="EMBL" id="KAL1562854.1"/>
    </source>
</evidence>
<dbReference type="InterPro" id="IPR023213">
    <property type="entry name" value="CAT-like_dom_sf"/>
</dbReference>
<keyword evidence="3" id="KW-0012">Acyltransferase</keyword>
<feature type="signal peptide" evidence="4">
    <location>
        <begin position="1"/>
        <end position="22"/>
    </location>
</feature>
<dbReference type="EMBL" id="JBEAFC010000003">
    <property type="protein sequence ID" value="KAL1562854.1"/>
    <property type="molecule type" value="Genomic_DNA"/>
</dbReference>
<gene>
    <name evidence="5" type="ORF">AAHA92_05384</name>
</gene>
<proteinExistence type="inferred from homology"/>
<dbReference type="Proteomes" id="UP001567538">
    <property type="component" value="Unassembled WGS sequence"/>
</dbReference>
<keyword evidence="6" id="KW-1185">Reference proteome</keyword>
<evidence type="ECO:0000313" key="6">
    <source>
        <dbReference type="Proteomes" id="UP001567538"/>
    </source>
</evidence>
<dbReference type="PANTHER" id="PTHR31623:SF110">
    <property type="entry name" value="VINORINE SYNTHASE-LIKE"/>
    <property type="match status" value="1"/>
</dbReference>
<evidence type="ECO:0000256" key="3">
    <source>
        <dbReference type="ARBA" id="ARBA00023315"/>
    </source>
</evidence>
<feature type="chain" id="PRO_5044861874" evidence="4">
    <location>
        <begin position="23"/>
        <end position="202"/>
    </location>
</feature>
<protein>
    <submittedName>
        <fullName evidence="5">Stemmadenine O-acetyltransferase-like</fullName>
    </submittedName>
</protein>
<keyword evidence="2" id="KW-0808">Transferase</keyword>